<reference evidence="1 2" key="1">
    <citation type="journal article" date="2014" name="Genome Announc.">
        <title>Complete Genome Sequence of a Staphylococcus epidermidis Bacteriophage Isolated from the Anterior Nares of Humans.</title>
        <authorList>
            <person name="Aswani V.H."/>
            <person name="Tremblay D.M."/>
            <person name="Moineau S."/>
            <person name="Shukla S.K."/>
        </authorList>
    </citation>
    <scope>NUCLEOTIDE SEQUENCE [LARGE SCALE GENOMIC DNA]</scope>
</reference>
<dbReference type="GeneID" id="19685858"/>
<protein>
    <submittedName>
        <fullName evidence="1">Uncharacterized protein</fullName>
    </submittedName>
</protein>
<accession>A0A060AL09</accession>
<dbReference type="KEGG" id="vg:19685858"/>
<organism evidence="1 2">
    <name type="scientific">Staphylococcus phage 6ec</name>
    <dbReference type="NCBI Taxonomy" id="1500386"/>
    <lineage>
        <taxon>Viruses</taxon>
        <taxon>Duplodnaviria</taxon>
        <taxon>Heunggongvirae</taxon>
        <taxon>Uroviricota</taxon>
        <taxon>Caudoviricetes</taxon>
        <taxon>Sextaecvirus</taxon>
        <taxon>Sextaecvirus sextaec</taxon>
    </lineage>
</organism>
<evidence type="ECO:0000313" key="1">
    <source>
        <dbReference type="EMBL" id="AIA64143.1"/>
    </source>
</evidence>
<dbReference type="RefSeq" id="YP_009042622.1">
    <property type="nucleotide sequence ID" value="NC_024355.1"/>
</dbReference>
<proteinExistence type="predicted"/>
<evidence type="ECO:0000313" key="2">
    <source>
        <dbReference type="Proteomes" id="UP000026999"/>
    </source>
</evidence>
<name>A0A060AL09_9CAUD</name>
<keyword evidence="2" id="KW-1185">Reference proteome</keyword>
<gene>
    <name evidence="1" type="ORF">PHAGE6E_117</name>
</gene>
<dbReference type="EMBL" id="KJ804259">
    <property type="protein sequence ID" value="AIA64143.1"/>
    <property type="molecule type" value="Genomic_DNA"/>
</dbReference>
<sequence>MWKIKEFERTSTKVERDVNEFVKSNDIKNYEIVGYQVNWVESYDEYCSHILIKYWED</sequence>
<dbReference type="Proteomes" id="UP000026999">
    <property type="component" value="Segment"/>
</dbReference>